<dbReference type="AlphaFoldDB" id="A0A914KNA7"/>
<name>A0A914KNA7_MELIC</name>
<dbReference type="Proteomes" id="UP000887563">
    <property type="component" value="Unplaced"/>
</dbReference>
<organism evidence="1 2">
    <name type="scientific">Meloidogyne incognita</name>
    <name type="common">Southern root-knot nematode worm</name>
    <name type="synonym">Oxyuris incognita</name>
    <dbReference type="NCBI Taxonomy" id="6306"/>
    <lineage>
        <taxon>Eukaryota</taxon>
        <taxon>Metazoa</taxon>
        <taxon>Ecdysozoa</taxon>
        <taxon>Nematoda</taxon>
        <taxon>Chromadorea</taxon>
        <taxon>Rhabditida</taxon>
        <taxon>Tylenchina</taxon>
        <taxon>Tylenchomorpha</taxon>
        <taxon>Tylenchoidea</taxon>
        <taxon>Meloidogynidae</taxon>
        <taxon>Meloidogyninae</taxon>
        <taxon>Meloidogyne</taxon>
        <taxon>Meloidogyne incognita group</taxon>
    </lineage>
</organism>
<dbReference type="WBParaSite" id="Minc3s00058g02980">
    <property type="protein sequence ID" value="Minc3s00058g02980"/>
    <property type="gene ID" value="Minc3s00058g02980"/>
</dbReference>
<reference evidence="2" key="1">
    <citation type="submission" date="2022-11" db="UniProtKB">
        <authorList>
            <consortium name="WormBaseParasite"/>
        </authorList>
    </citation>
    <scope>IDENTIFICATION</scope>
</reference>
<sequence>MDNDYSWIMKDFGEEDQDDLLRYRGLRRISWDLEGSRRVKETNTMKLFRFFQLI</sequence>
<keyword evidence="1" id="KW-1185">Reference proteome</keyword>
<evidence type="ECO:0000313" key="2">
    <source>
        <dbReference type="WBParaSite" id="Minc3s00058g02980"/>
    </source>
</evidence>
<protein>
    <submittedName>
        <fullName evidence="2">Uncharacterized protein</fullName>
    </submittedName>
</protein>
<evidence type="ECO:0000313" key="1">
    <source>
        <dbReference type="Proteomes" id="UP000887563"/>
    </source>
</evidence>
<proteinExistence type="predicted"/>
<accession>A0A914KNA7</accession>